<organism evidence="5 6">
    <name type="scientific">Microbacterium lemovicicum</name>
    <dbReference type="NCBI Taxonomy" id="1072463"/>
    <lineage>
        <taxon>Bacteria</taxon>
        <taxon>Bacillati</taxon>
        <taxon>Actinomycetota</taxon>
        <taxon>Actinomycetes</taxon>
        <taxon>Micrococcales</taxon>
        <taxon>Microbacteriaceae</taxon>
        <taxon>Microbacterium</taxon>
    </lineage>
</organism>
<dbReference type="InterPro" id="IPR050555">
    <property type="entry name" value="Bact_Solute-Bind_Prot2"/>
</dbReference>
<dbReference type="AlphaFoldDB" id="A0A3S9W7I0"/>
<evidence type="ECO:0000256" key="1">
    <source>
        <dbReference type="ARBA" id="ARBA00004196"/>
    </source>
</evidence>
<dbReference type="CDD" id="cd19994">
    <property type="entry name" value="PBP1_ChvE"/>
    <property type="match status" value="1"/>
</dbReference>
<dbReference type="InterPro" id="IPR025997">
    <property type="entry name" value="SBP_2_dom"/>
</dbReference>
<name>A0A3S9W7I0_9MICO</name>
<dbReference type="NCBIfam" id="NF040907">
    <property type="entry name" value="ChvE"/>
    <property type="match status" value="1"/>
</dbReference>
<dbReference type="KEGG" id="mlv:CVS47_00630"/>
<dbReference type="SUPFAM" id="SSF53822">
    <property type="entry name" value="Periplasmic binding protein-like I"/>
    <property type="match status" value="1"/>
</dbReference>
<dbReference type="GO" id="GO:0030288">
    <property type="term" value="C:outer membrane-bounded periplasmic space"/>
    <property type="evidence" value="ECO:0007669"/>
    <property type="project" value="TreeGrafter"/>
</dbReference>
<evidence type="ECO:0000259" key="4">
    <source>
        <dbReference type="Pfam" id="PF13407"/>
    </source>
</evidence>
<accession>A0A3S9W7I0</accession>
<evidence type="ECO:0000313" key="6">
    <source>
        <dbReference type="Proteomes" id="UP000276888"/>
    </source>
</evidence>
<keyword evidence="2" id="KW-0732">Signal</keyword>
<comment type="subcellular location">
    <subcellularLocation>
        <location evidence="1">Cell envelope</location>
    </subcellularLocation>
</comment>
<dbReference type="InterPro" id="IPR028082">
    <property type="entry name" value="Peripla_BP_I"/>
</dbReference>
<protein>
    <submittedName>
        <fullName evidence="5">Multiple sugar-binding periplasmic receptor ChvE</fullName>
    </submittedName>
</protein>
<sequence>MPGRASVCDHEAASNPGQPRIKNPTKGTSVKKHSMLTMVAGAAVLALSLAGCAGDRSGGSTDATEEAGGIIGVAMPTQQSERWIADGDNVKSQLEDLGYQVDLQYANDDIPTQVSQIENMITSGAKALVIASIDGTTLTDVLQQAADADIPVIAYDRLINGTENVDYYTTFDNYQVGVQQATSLLTGLGVLDASGQETGAAGPFNVELFAGSPDDNNATFFWNGAMDTLKPYMDSGVLTVPSGQTEFGQAAILRWLPETAQERMENILTVIGDTRLDGVLSPYDGLSIGIISALTSGGYAADALPVITGQDAEVGSIKSIIAGEQYSTIFKDTRELAKQAVSMIDAIRKGGEPEVNDTETYDNGEKVVPSFLLKSTIVTKDNYQDVLVDSGYYTESDLK</sequence>
<dbReference type="PANTHER" id="PTHR30036">
    <property type="entry name" value="D-XYLOSE-BINDING PERIPLASMIC PROTEIN"/>
    <property type="match status" value="1"/>
</dbReference>
<gene>
    <name evidence="5" type="primary">chvE</name>
    <name evidence="5" type="ORF">CVS47_00630</name>
</gene>
<evidence type="ECO:0000256" key="3">
    <source>
        <dbReference type="SAM" id="MobiDB-lite"/>
    </source>
</evidence>
<dbReference type="EMBL" id="CP031423">
    <property type="protein sequence ID" value="AZS36031.1"/>
    <property type="molecule type" value="Genomic_DNA"/>
</dbReference>
<proteinExistence type="predicted"/>
<dbReference type="Gene3D" id="3.40.50.2300">
    <property type="match status" value="2"/>
</dbReference>
<dbReference type="Pfam" id="PF13407">
    <property type="entry name" value="Peripla_BP_4"/>
    <property type="match status" value="1"/>
</dbReference>
<reference evidence="5 6" key="1">
    <citation type="submission" date="2018-08" db="EMBL/GenBank/DDBJ databases">
        <title>Microbacterium lemovicicum sp. nov., a bacterium isolated from a natural uranium-rich soil.</title>
        <authorList>
            <person name="ORTET P."/>
        </authorList>
    </citation>
    <scope>NUCLEOTIDE SEQUENCE [LARGE SCALE GENOMIC DNA]</scope>
    <source>
        <strain evidence="5 6">Viu22</strain>
    </source>
</reference>
<feature type="domain" description="Periplasmic binding protein" evidence="4">
    <location>
        <begin position="71"/>
        <end position="350"/>
    </location>
</feature>
<keyword evidence="6" id="KW-1185">Reference proteome</keyword>
<dbReference type="GO" id="GO:0030246">
    <property type="term" value="F:carbohydrate binding"/>
    <property type="evidence" value="ECO:0007669"/>
    <property type="project" value="TreeGrafter"/>
</dbReference>
<dbReference type="PANTHER" id="PTHR30036:SF1">
    <property type="entry name" value="D-XYLOSE-BINDING PERIPLASMIC PROTEIN"/>
    <property type="match status" value="1"/>
</dbReference>
<feature type="region of interest" description="Disordered" evidence="3">
    <location>
        <begin position="1"/>
        <end position="28"/>
    </location>
</feature>
<dbReference type="Proteomes" id="UP000276888">
    <property type="component" value="Chromosome"/>
</dbReference>
<keyword evidence="5" id="KW-0675">Receptor</keyword>
<dbReference type="InterPro" id="IPR049784">
    <property type="entry name" value="ChvE-like"/>
</dbReference>
<evidence type="ECO:0000313" key="5">
    <source>
        <dbReference type="EMBL" id="AZS36031.1"/>
    </source>
</evidence>
<evidence type="ECO:0000256" key="2">
    <source>
        <dbReference type="ARBA" id="ARBA00022729"/>
    </source>
</evidence>